<reference evidence="3 4" key="1">
    <citation type="submission" date="2024-04" db="EMBL/GenBank/DDBJ databases">
        <title>Phyllosticta paracitricarpa is synonymous to the EU quarantine fungus P. citricarpa based on phylogenomic analyses.</title>
        <authorList>
            <consortium name="Lawrence Berkeley National Laboratory"/>
            <person name="Van ingen-buijs V.A."/>
            <person name="Van westerhoven A.C."/>
            <person name="Haridas S."/>
            <person name="Skiadas P."/>
            <person name="Martin F."/>
            <person name="Groenewald J.Z."/>
            <person name="Crous P.W."/>
            <person name="Seidl M.F."/>
        </authorList>
    </citation>
    <scope>NUCLEOTIDE SEQUENCE [LARGE SCALE GENOMIC DNA]</scope>
    <source>
        <strain evidence="3 4">CPC 17464</strain>
    </source>
</reference>
<feature type="compositionally biased region" description="Low complexity" evidence="1">
    <location>
        <begin position="330"/>
        <end position="345"/>
    </location>
</feature>
<feature type="compositionally biased region" description="Low complexity" evidence="1">
    <location>
        <begin position="193"/>
        <end position="245"/>
    </location>
</feature>
<feature type="region of interest" description="Disordered" evidence="1">
    <location>
        <begin position="641"/>
        <end position="660"/>
    </location>
</feature>
<dbReference type="GeneID" id="92028099"/>
<keyword evidence="2" id="KW-1133">Transmembrane helix</keyword>
<feature type="compositionally biased region" description="Low complexity" evidence="1">
    <location>
        <begin position="440"/>
        <end position="453"/>
    </location>
</feature>
<keyword evidence="4" id="KW-1185">Reference proteome</keyword>
<gene>
    <name evidence="3" type="ORF">J3D65DRAFT_300915</name>
</gene>
<comment type="caution">
    <text evidence="3">The sequence shown here is derived from an EMBL/GenBank/DDBJ whole genome shotgun (WGS) entry which is preliminary data.</text>
</comment>
<dbReference type="RefSeq" id="XP_066657132.1">
    <property type="nucleotide sequence ID" value="XM_066795193.1"/>
</dbReference>
<feature type="transmembrane region" description="Helical" evidence="2">
    <location>
        <begin position="27"/>
        <end position="48"/>
    </location>
</feature>
<name>A0ABR1LXJ9_9PEZI</name>
<feature type="compositionally biased region" description="Low complexity" evidence="1">
    <location>
        <begin position="649"/>
        <end position="660"/>
    </location>
</feature>
<keyword evidence="2" id="KW-0472">Membrane</keyword>
<evidence type="ECO:0000256" key="2">
    <source>
        <dbReference type="SAM" id="Phobius"/>
    </source>
</evidence>
<feature type="compositionally biased region" description="Gly residues" evidence="1">
    <location>
        <begin position="454"/>
        <end position="464"/>
    </location>
</feature>
<feature type="transmembrane region" description="Helical" evidence="2">
    <location>
        <begin position="141"/>
        <end position="163"/>
    </location>
</feature>
<accession>A0ABR1LXJ9</accession>
<proteinExistence type="predicted"/>
<sequence length="660" mass="70996">MLSCNNAPNTHGARHCSRYLDKASGRLGVVVVALFTRFVALFTPTAIYTQPQRPQRHRPKLNDIFNTSRPVERNQIYPRTGSRLRLNFPAVSNRVKYDTTYLPTYLPTYTVSSCFPLFRRFKPDAMAEYDDFSSPLSYFQILCWLAAVGFLLTGIFGSGWFNFSPYSRLCPCQNCIPHHNAQTRPQPQPQPQAQPQAQQPQVQTQIQTQPQAQPQAEPQAESQAEPQAEPQVQPQAEPQAQTQSPPLTPEAATVGQPQPQFQAGEQLPTPPRPLLVPTRPRLRLITPGQAPRGQIPQPPWRGPNFRPVAGPVERALVAGALRIREAQRNAAAPQAAATRPAAAPQGTQVPAAGTAQPGNDNRGTATPAAAPVTPAPVAPAPAAPEPAVADSRIRETDLIQPLLFVGSVNVGSPVESAWNTGANGLFAGGRPMFGRGIQIGNNDGNNNASNNNYNGGGDGNGSGNGATPPPPPPPPAAAPQDENNNGTTPELDGQAAVDGGNEKAPPAAPPQGENNNGTIPEPEGQTLIGDPNGFWLRSRAIDPEDAGVNVDTQWNPLDDVQVTNNPDFEDGDDVVMMNVDDEIERQMEAQFYGRWLTGRFTQDEMHRYSQGEALSGTTNVTAAALQRYFRRWQREFQAGLTGAGGADAGQGDAPQGFRDV</sequence>
<evidence type="ECO:0000313" key="3">
    <source>
        <dbReference type="EMBL" id="KAK7539861.1"/>
    </source>
</evidence>
<feature type="compositionally biased region" description="Pro residues" evidence="1">
    <location>
        <begin position="467"/>
        <end position="477"/>
    </location>
</feature>
<evidence type="ECO:0000313" key="4">
    <source>
        <dbReference type="Proteomes" id="UP001360953"/>
    </source>
</evidence>
<evidence type="ECO:0000256" key="1">
    <source>
        <dbReference type="SAM" id="MobiDB-lite"/>
    </source>
</evidence>
<feature type="region of interest" description="Disordered" evidence="1">
    <location>
        <begin position="330"/>
        <end position="389"/>
    </location>
</feature>
<feature type="compositionally biased region" description="Pro residues" evidence="1">
    <location>
        <begin position="373"/>
        <end position="384"/>
    </location>
</feature>
<keyword evidence="2" id="KW-0812">Transmembrane</keyword>
<organism evidence="3 4">
    <name type="scientific">Phyllosticta citribraziliensis</name>
    <dbReference type="NCBI Taxonomy" id="989973"/>
    <lineage>
        <taxon>Eukaryota</taxon>
        <taxon>Fungi</taxon>
        <taxon>Dikarya</taxon>
        <taxon>Ascomycota</taxon>
        <taxon>Pezizomycotina</taxon>
        <taxon>Dothideomycetes</taxon>
        <taxon>Dothideomycetes incertae sedis</taxon>
        <taxon>Botryosphaeriales</taxon>
        <taxon>Phyllostictaceae</taxon>
        <taxon>Phyllosticta</taxon>
    </lineage>
</organism>
<evidence type="ECO:0008006" key="5">
    <source>
        <dbReference type="Google" id="ProtNLM"/>
    </source>
</evidence>
<feature type="region of interest" description="Disordered" evidence="1">
    <location>
        <begin position="181"/>
        <end position="255"/>
    </location>
</feature>
<feature type="region of interest" description="Disordered" evidence="1">
    <location>
        <begin position="438"/>
        <end position="532"/>
    </location>
</feature>
<dbReference type="Proteomes" id="UP001360953">
    <property type="component" value="Unassembled WGS sequence"/>
</dbReference>
<dbReference type="EMBL" id="JBBPEH010000004">
    <property type="protein sequence ID" value="KAK7539861.1"/>
    <property type="molecule type" value="Genomic_DNA"/>
</dbReference>
<protein>
    <recommendedName>
        <fullName evidence="5">Transmembrane protein</fullName>
    </recommendedName>
</protein>